<dbReference type="EMBL" id="AP022582">
    <property type="protein sequence ID" value="BBY02580.1"/>
    <property type="molecule type" value="Genomic_DNA"/>
</dbReference>
<keyword evidence="2" id="KW-1185">Reference proteome</keyword>
<sequence>MRVRLLERLGHVGGAAISAQAFEGVGVRLSRYSYLVSLLPPRIVEDLGAAVRLARRRYSSYTPDPATEGRRGLLIGADGATFAAIGAGPDEPAFAAFYRRCRLVTQRLWPTLLEPLRTREQTRRHVLGSGDHQAAAAWRALIDEPIGNAITAAVGNDVVRGVIATDALIGTFARLGDPSLIQNVCFLYHLLGGGTGDWDVPVGGMGALTAALAAAAAGHGAQINTGAEVYAVEPDGVVRYRAGNKEHLLRARFVLAGVTPAALAGLLGERTAPPAQGAQVKVNMVLRRLPRLRDDSVTPEQAFAGTFHVNEAWTQLDTAYSRAAAGEVPTPLPCEAYCHSLTDPSILSAGLRDAGAHTMTVFGLHTPHSLFDGSYSGALRDRLSDAVLASLDSVLAEPIQDVLMSDAHGRPCIETTTTLDLHRTLGMTAGNIFHGGLSWPFAEDDDPLDTPARQWGVATAHERIMLCGSGARRGGGVSGIGGHNAAMAVLASLG</sequence>
<evidence type="ECO:0008006" key="3">
    <source>
        <dbReference type="Google" id="ProtNLM"/>
    </source>
</evidence>
<gene>
    <name evidence="1" type="ORF">MSEO_30790</name>
</gene>
<dbReference type="AlphaFoldDB" id="A0A7I7P223"/>
<name>A0A7I7P223_9MYCO</name>
<organism evidence="1 2">
    <name type="scientific">Mycobacterium seoulense</name>
    <dbReference type="NCBI Taxonomy" id="386911"/>
    <lineage>
        <taxon>Bacteria</taxon>
        <taxon>Bacillati</taxon>
        <taxon>Actinomycetota</taxon>
        <taxon>Actinomycetes</taxon>
        <taxon>Mycobacteriales</taxon>
        <taxon>Mycobacteriaceae</taxon>
        <taxon>Mycobacterium</taxon>
    </lineage>
</organism>
<dbReference type="InterPro" id="IPR036188">
    <property type="entry name" value="FAD/NAD-bd_sf"/>
</dbReference>
<protein>
    <recommendedName>
        <fullName evidence="3">Phytoene dehydrogenase</fullName>
    </recommendedName>
</protein>
<dbReference type="PANTHER" id="PTHR10668:SF103">
    <property type="entry name" value="PYRIDINE NUCLEOTIDE-DISULFIDE OXIDOREDUCTASE DOMAIN-CONTAINING PROTEIN 2"/>
    <property type="match status" value="1"/>
</dbReference>
<dbReference type="PANTHER" id="PTHR10668">
    <property type="entry name" value="PHYTOENE DEHYDROGENASE"/>
    <property type="match status" value="1"/>
</dbReference>
<dbReference type="Gene3D" id="3.50.50.60">
    <property type="entry name" value="FAD/NAD(P)-binding domain"/>
    <property type="match status" value="1"/>
</dbReference>
<reference evidence="1 2" key="1">
    <citation type="journal article" date="2019" name="Emerg. Microbes Infect.">
        <title>Comprehensive subspecies identification of 175 nontuberculous mycobacteria species based on 7547 genomic profiles.</title>
        <authorList>
            <person name="Matsumoto Y."/>
            <person name="Kinjo T."/>
            <person name="Motooka D."/>
            <person name="Nabeya D."/>
            <person name="Jung N."/>
            <person name="Uechi K."/>
            <person name="Horii T."/>
            <person name="Iida T."/>
            <person name="Fujita J."/>
            <person name="Nakamura S."/>
        </authorList>
    </citation>
    <scope>NUCLEOTIDE SEQUENCE [LARGE SCALE GENOMIC DNA]</scope>
    <source>
        <strain evidence="1 2">JCM 16018</strain>
    </source>
</reference>
<accession>A0A7I7P223</accession>
<dbReference type="GO" id="GO:0005829">
    <property type="term" value="C:cytosol"/>
    <property type="evidence" value="ECO:0007669"/>
    <property type="project" value="TreeGrafter"/>
</dbReference>
<evidence type="ECO:0000313" key="1">
    <source>
        <dbReference type="EMBL" id="BBY02580.1"/>
    </source>
</evidence>
<proteinExistence type="predicted"/>
<dbReference type="Proteomes" id="UP000466632">
    <property type="component" value="Chromosome"/>
</dbReference>
<dbReference type="KEGG" id="mseo:MSEO_30790"/>
<dbReference type="SUPFAM" id="SSF51905">
    <property type="entry name" value="FAD/NAD(P)-binding domain"/>
    <property type="match status" value="1"/>
</dbReference>
<evidence type="ECO:0000313" key="2">
    <source>
        <dbReference type="Proteomes" id="UP000466632"/>
    </source>
</evidence>